<dbReference type="Pfam" id="PF00436">
    <property type="entry name" value="SSB"/>
    <property type="match status" value="1"/>
</dbReference>
<organism evidence="5 6">
    <name type="scientific">Dorea longicatena</name>
    <dbReference type="NCBI Taxonomy" id="88431"/>
    <lineage>
        <taxon>Bacteria</taxon>
        <taxon>Bacillati</taxon>
        <taxon>Bacillota</taxon>
        <taxon>Clostridia</taxon>
        <taxon>Lachnospirales</taxon>
        <taxon>Lachnospiraceae</taxon>
        <taxon>Dorea</taxon>
    </lineage>
</organism>
<dbReference type="GO" id="GO:0006260">
    <property type="term" value="P:DNA replication"/>
    <property type="evidence" value="ECO:0007669"/>
    <property type="project" value="InterPro"/>
</dbReference>
<dbReference type="PANTHER" id="PTHR10302">
    <property type="entry name" value="SINGLE-STRANDED DNA-BINDING PROTEIN"/>
    <property type="match status" value="1"/>
</dbReference>
<dbReference type="InterPro" id="IPR012340">
    <property type="entry name" value="NA-bd_OB-fold"/>
</dbReference>
<dbReference type="PANTHER" id="PTHR10302:SF27">
    <property type="entry name" value="SINGLE-STRANDED DNA-BINDING PROTEIN"/>
    <property type="match status" value="1"/>
</dbReference>
<dbReference type="GO" id="GO:0003697">
    <property type="term" value="F:single-stranded DNA binding"/>
    <property type="evidence" value="ECO:0007669"/>
    <property type="project" value="UniProtKB-UniRule"/>
</dbReference>
<dbReference type="PROSITE" id="PS50935">
    <property type="entry name" value="SSB"/>
    <property type="match status" value="1"/>
</dbReference>
<evidence type="ECO:0000256" key="4">
    <source>
        <dbReference type="SAM" id="MobiDB-lite"/>
    </source>
</evidence>
<proteinExistence type="inferred from homology"/>
<dbReference type="RefSeq" id="WP_055213805.1">
    <property type="nucleotide sequence ID" value="NZ_CYXO01000004.1"/>
</dbReference>
<reference evidence="5 6" key="1">
    <citation type="submission" date="2015-09" db="EMBL/GenBank/DDBJ databases">
        <authorList>
            <consortium name="Pathogen Informatics"/>
        </authorList>
    </citation>
    <scope>NUCLEOTIDE SEQUENCE [LARGE SCALE GENOMIC DNA]</scope>
    <source>
        <strain evidence="5 6">2789STDY5834961</strain>
    </source>
</reference>
<keyword evidence="1 2" id="KW-0238">DNA-binding</keyword>
<gene>
    <name evidence="5" type="primary">ssb_2</name>
    <name evidence="5" type="ORF">ERS852573_00922</name>
</gene>
<dbReference type="HAMAP" id="MF_00984">
    <property type="entry name" value="SSB"/>
    <property type="match status" value="1"/>
</dbReference>
<name>A0A173SC99_9FIRM</name>
<dbReference type="AlphaFoldDB" id="A0A173SC99"/>
<evidence type="ECO:0000313" key="6">
    <source>
        <dbReference type="Proteomes" id="UP000095597"/>
    </source>
</evidence>
<accession>A0A173SC99</accession>
<dbReference type="InterPro" id="IPR011344">
    <property type="entry name" value="ssDNA-bd"/>
</dbReference>
<dbReference type="CDD" id="cd04496">
    <property type="entry name" value="SSB_OBF"/>
    <property type="match status" value="1"/>
</dbReference>
<evidence type="ECO:0000256" key="1">
    <source>
        <dbReference type="ARBA" id="ARBA00023125"/>
    </source>
</evidence>
<dbReference type="Gene3D" id="2.40.50.140">
    <property type="entry name" value="Nucleic acid-binding proteins"/>
    <property type="match status" value="1"/>
</dbReference>
<dbReference type="SUPFAM" id="SSF50249">
    <property type="entry name" value="Nucleic acid-binding proteins"/>
    <property type="match status" value="1"/>
</dbReference>
<sequence length="140" mass="15603">MNKVILMGRLTRDAEIRSSQGGNPTTIARYTLAVDRRFKRDNEQNADFIGCVAFGKSAEFAEKYFRQGIKVVVTGRIQTGSYTNKDGQKVYTTDVVVEDQEFAESKATSQQNQQNNSTPATDSDGFMNIPDGIDEEMPFS</sequence>
<dbReference type="NCBIfam" id="TIGR00621">
    <property type="entry name" value="ssb"/>
    <property type="match status" value="1"/>
</dbReference>
<protein>
    <recommendedName>
        <fullName evidence="2 3">Single-stranded DNA-binding protein</fullName>
        <shortName evidence="2">SSB</shortName>
    </recommendedName>
</protein>
<evidence type="ECO:0000256" key="2">
    <source>
        <dbReference type="HAMAP-Rule" id="MF_00984"/>
    </source>
</evidence>
<dbReference type="OrthoDB" id="9809878at2"/>
<dbReference type="EMBL" id="CYXO01000004">
    <property type="protein sequence ID" value="CUM87349.1"/>
    <property type="molecule type" value="Genomic_DNA"/>
</dbReference>
<evidence type="ECO:0000256" key="3">
    <source>
        <dbReference type="PIRNR" id="PIRNR002070"/>
    </source>
</evidence>
<dbReference type="GO" id="GO:0009295">
    <property type="term" value="C:nucleoid"/>
    <property type="evidence" value="ECO:0007669"/>
    <property type="project" value="TreeGrafter"/>
</dbReference>
<evidence type="ECO:0000313" key="5">
    <source>
        <dbReference type="EMBL" id="CUM87349.1"/>
    </source>
</evidence>
<feature type="region of interest" description="Disordered" evidence="4">
    <location>
        <begin position="102"/>
        <end position="140"/>
    </location>
</feature>
<dbReference type="PIRSF" id="PIRSF002070">
    <property type="entry name" value="SSB"/>
    <property type="match status" value="1"/>
</dbReference>
<comment type="caution">
    <text evidence="2">Lacks conserved residue(s) required for the propagation of feature annotation.</text>
</comment>
<dbReference type="InterPro" id="IPR000424">
    <property type="entry name" value="Primosome_PriB/ssb"/>
</dbReference>
<dbReference type="Proteomes" id="UP000095597">
    <property type="component" value="Unassembled WGS sequence"/>
</dbReference>
<comment type="subunit">
    <text evidence="2">Homotetramer.</text>
</comment>